<dbReference type="AlphaFoldDB" id="A0A167FMK6"/>
<keyword evidence="3" id="KW-1185">Reference proteome</keyword>
<dbReference type="KEGG" id="pcx:LPB68_19985"/>
<dbReference type="Gene3D" id="3.30.1490.480">
    <property type="entry name" value="Endolytic murein transglycosylase"/>
    <property type="match status" value="1"/>
</dbReference>
<evidence type="ECO:0000313" key="3">
    <source>
        <dbReference type="Proteomes" id="UP000077134"/>
    </source>
</evidence>
<accession>A0A167FMK6</accession>
<dbReference type="EMBL" id="LSFN01000005">
    <property type="protein sequence ID" value="OAB76714.1"/>
    <property type="molecule type" value="Genomic_DNA"/>
</dbReference>
<dbReference type="Proteomes" id="UP000077134">
    <property type="component" value="Unassembled WGS sequence"/>
</dbReference>
<proteinExistence type="predicted"/>
<dbReference type="STRING" id="1763538.LPB68_19985"/>
<dbReference type="RefSeq" id="WP_068655680.1">
    <property type="nucleotide sequence ID" value="NZ_CP017770.1"/>
</dbReference>
<name>A0A167FMK6_9BACL</name>
<sequence length="205" mass="22845">MMRNRSFMFGLGLGLIIGAVLLQLMIIGEGQTSNMENVTDVILTKEQIQEKAEELDLKVVESSEELLTKEEWTQMKIEESSKLQGTTTVKPEVSEPTVVPDEPSVPDKPIEQNTTLDVVSPKEPKVDRTETQTHKKMDYKIDKGSNLTDVAVGLEKIGVISNSNQFIKEATKQKVNTKILDGNYTFVQGESFESIISKIRIGSSR</sequence>
<protein>
    <submittedName>
        <fullName evidence="2">Uncharacterized protein</fullName>
    </submittedName>
</protein>
<reference evidence="2 3" key="1">
    <citation type="submission" date="2016-02" db="EMBL/GenBank/DDBJ databases">
        <title>Paenibacillus sp. LPB0068, isolated from Crassostrea gigas.</title>
        <authorList>
            <person name="Shin S.-K."/>
            <person name="Yi H."/>
        </authorList>
    </citation>
    <scope>NUCLEOTIDE SEQUENCE [LARGE SCALE GENOMIC DNA]</scope>
    <source>
        <strain evidence="2 3">LPB0068</strain>
    </source>
</reference>
<comment type="caution">
    <text evidence="2">The sequence shown here is derived from an EMBL/GenBank/DDBJ whole genome shotgun (WGS) entry which is preliminary data.</text>
</comment>
<organism evidence="2 3">
    <name type="scientific">Paenibacillus crassostreae</name>
    <dbReference type="NCBI Taxonomy" id="1763538"/>
    <lineage>
        <taxon>Bacteria</taxon>
        <taxon>Bacillati</taxon>
        <taxon>Bacillota</taxon>
        <taxon>Bacilli</taxon>
        <taxon>Bacillales</taxon>
        <taxon>Paenibacillaceae</taxon>
        <taxon>Paenibacillus</taxon>
    </lineage>
</organism>
<evidence type="ECO:0000313" key="2">
    <source>
        <dbReference type="EMBL" id="OAB76714.1"/>
    </source>
</evidence>
<gene>
    <name evidence="2" type="ORF">PNBC_04755</name>
</gene>
<evidence type="ECO:0000256" key="1">
    <source>
        <dbReference type="SAM" id="MobiDB-lite"/>
    </source>
</evidence>
<feature type="region of interest" description="Disordered" evidence="1">
    <location>
        <begin position="78"/>
        <end position="115"/>
    </location>
</feature>
<dbReference type="OrthoDB" id="2680673at2"/>